<keyword evidence="1" id="KW-0732">Signal</keyword>
<sequence>MRRFTLAFVFIFVVITACITTTGCTDKKASLTDSTTIDSMQKDSTSADTMEALMIEQPMPKAADELFDDFFFNFAANRKLQRKRIHFPLPVYTDGKVIKTIAKNEWKIDNFFMRQDFYTLIFDNIKQMHVVKDTTISHVVVEKIYFKTKNVKQYLFNRINGEWMLTSINYKHMYQNSNASFLKFYQRFAVDSAFQVKSVHDPLIFVGPDPDNDFTTTSGTLLPEQWPSFAPQLPHGLIYNIIYGQKYTESDQKIFVMRGIANGLETELTFKRHKGKWMLTKLSM</sequence>
<protein>
    <submittedName>
        <fullName evidence="2">DUF4348 domain-containing protein</fullName>
    </submittedName>
</protein>
<dbReference type="Gene3D" id="3.10.450.410">
    <property type="match status" value="2"/>
</dbReference>
<dbReference type="RefSeq" id="WP_007133730.1">
    <property type="nucleotide sequence ID" value="NZ_CABKPN010000001.1"/>
</dbReference>
<gene>
    <name evidence="2" type="ORF">KZY68_00230</name>
</gene>
<dbReference type="EMBL" id="JAHXRF010000001">
    <property type="protein sequence ID" value="MBW4864474.1"/>
    <property type="molecule type" value="Genomic_DNA"/>
</dbReference>
<reference evidence="2" key="1">
    <citation type="submission" date="2021-07" db="EMBL/GenBank/DDBJ databases">
        <title>Genomic diversity and antimicrobial resistance of Prevotella spp. isolated from chronic lung disease airways.</title>
        <authorList>
            <person name="Webb K.A."/>
            <person name="Olagoke O.S."/>
            <person name="Baird T."/>
            <person name="Neill J."/>
            <person name="Pham A."/>
            <person name="Wells T.J."/>
            <person name="Ramsay K.A."/>
            <person name="Bell S.C."/>
            <person name="Sarovich D.S."/>
            <person name="Price E.P."/>
        </authorList>
    </citation>
    <scope>NUCLEOTIDE SEQUENCE</scope>
    <source>
        <strain evidence="2">SCHI0047.S.3</strain>
    </source>
</reference>
<dbReference type="InterPro" id="IPR025590">
    <property type="entry name" value="DUF4348"/>
</dbReference>
<dbReference type="Proteomes" id="UP001196873">
    <property type="component" value="Unassembled WGS sequence"/>
</dbReference>
<name>A0AAW4NK82_9BACT</name>
<organism evidence="2 3">
    <name type="scientific">Segatella salivae</name>
    <dbReference type="NCBI Taxonomy" id="228604"/>
    <lineage>
        <taxon>Bacteria</taxon>
        <taxon>Pseudomonadati</taxon>
        <taxon>Bacteroidota</taxon>
        <taxon>Bacteroidia</taxon>
        <taxon>Bacteroidales</taxon>
        <taxon>Prevotellaceae</taxon>
        <taxon>Segatella</taxon>
    </lineage>
</organism>
<evidence type="ECO:0000313" key="3">
    <source>
        <dbReference type="Proteomes" id="UP001196873"/>
    </source>
</evidence>
<accession>A0AAW4NK82</accession>
<dbReference type="PROSITE" id="PS51257">
    <property type="entry name" value="PROKAR_LIPOPROTEIN"/>
    <property type="match status" value="1"/>
</dbReference>
<evidence type="ECO:0000313" key="2">
    <source>
        <dbReference type="EMBL" id="MBW4864474.1"/>
    </source>
</evidence>
<feature type="signal peptide" evidence="1">
    <location>
        <begin position="1"/>
        <end position="19"/>
    </location>
</feature>
<comment type="caution">
    <text evidence="2">The sequence shown here is derived from an EMBL/GenBank/DDBJ whole genome shotgun (WGS) entry which is preliminary data.</text>
</comment>
<evidence type="ECO:0000256" key="1">
    <source>
        <dbReference type="SAM" id="SignalP"/>
    </source>
</evidence>
<proteinExistence type="predicted"/>
<dbReference type="Pfam" id="PF14254">
    <property type="entry name" value="DUF4348"/>
    <property type="match status" value="1"/>
</dbReference>
<dbReference type="AlphaFoldDB" id="A0AAW4NK82"/>
<feature type="chain" id="PRO_5043879292" evidence="1">
    <location>
        <begin position="20"/>
        <end position="284"/>
    </location>
</feature>